<gene>
    <name evidence="3" type="primary">cryl1</name>
</gene>
<dbReference type="GeneID" id="104945644"/>
<dbReference type="AlphaFoldDB" id="A0A6I9N5P3"/>
<accession>A0A6I9N5P3</accession>
<dbReference type="SUPFAM" id="SSF51735">
    <property type="entry name" value="NAD(P)-binding Rossmann-fold domains"/>
    <property type="match status" value="1"/>
</dbReference>
<dbReference type="GO" id="GO:0050104">
    <property type="term" value="F:L-gulonate 3-dehydrogenase activity"/>
    <property type="evidence" value="ECO:0007669"/>
    <property type="project" value="TreeGrafter"/>
</dbReference>
<dbReference type="Pfam" id="PF02737">
    <property type="entry name" value="3HCDH_N"/>
    <property type="match status" value="2"/>
</dbReference>
<protein>
    <submittedName>
        <fullName evidence="3">Lambda-crystallin homolog</fullName>
    </submittedName>
</protein>
<proteinExistence type="predicted"/>
<dbReference type="CTD" id="51084"/>
<dbReference type="InterPro" id="IPR036291">
    <property type="entry name" value="NAD(P)-bd_dom_sf"/>
</dbReference>
<dbReference type="PANTHER" id="PTHR48075">
    <property type="entry name" value="3-HYDROXYACYL-COA DEHYDROGENASE FAMILY PROTEIN"/>
    <property type="match status" value="1"/>
</dbReference>
<dbReference type="Gene3D" id="3.40.50.720">
    <property type="entry name" value="NAD(P)-binding Rossmann-like Domain"/>
    <property type="match status" value="2"/>
</dbReference>
<dbReference type="PANTHER" id="PTHR48075:SF1">
    <property type="entry name" value="LAMBDA-CRYSTALLIN HOMOLOG"/>
    <property type="match status" value="1"/>
</dbReference>
<dbReference type="GO" id="GO:0070403">
    <property type="term" value="F:NAD+ binding"/>
    <property type="evidence" value="ECO:0007669"/>
    <property type="project" value="InterPro"/>
</dbReference>
<dbReference type="KEGG" id="ncc:104945644"/>
<evidence type="ECO:0000259" key="1">
    <source>
        <dbReference type="Pfam" id="PF02737"/>
    </source>
</evidence>
<reference evidence="3" key="1">
    <citation type="submission" date="2025-08" db="UniProtKB">
        <authorList>
            <consortium name="RefSeq"/>
        </authorList>
    </citation>
    <scope>IDENTIFICATION</scope>
    <source>
        <tissue evidence="3">Muscle</tissue>
    </source>
</reference>
<dbReference type="RefSeq" id="XP_010769656.1">
    <property type="nucleotide sequence ID" value="XM_010771354.1"/>
</dbReference>
<organism evidence="2 3">
    <name type="scientific">Notothenia coriiceps</name>
    <name type="common">black rockcod</name>
    <dbReference type="NCBI Taxonomy" id="8208"/>
    <lineage>
        <taxon>Eukaryota</taxon>
        <taxon>Metazoa</taxon>
        <taxon>Chordata</taxon>
        <taxon>Craniata</taxon>
        <taxon>Vertebrata</taxon>
        <taxon>Euteleostomi</taxon>
        <taxon>Actinopterygii</taxon>
        <taxon>Neopterygii</taxon>
        <taxon>Teleostei</taxon>
        <taxon>Neoteleostei</taxon>
        <taxon>Acanthomorphata</taxon>
        <taxon>Eupercaria</taxon>
        <taxon>Perciformes</taxon>
        <taxon>Notothenioidei</taxon>
        <taxon>Nototheniidae</taxon>
        <taxon>Notothenia</taxon>
    </lineage>
</organism>
<dbReference type="OrthoDB" id="2021159at2759"/>
<name>A0A6I9N5P3_9TELE</name>
<evidence type="ECO:0000313" key="2">
    <source>
        <dbReference type="Proteomes" id="UP000504611"/>
    </source>
</evidence>
<evidence type="ECO:0000313" key="3">
    <source>
        <dbReference type="RefSeq" id="XP_010769656.1"/>
    </source>
</evidence>
<sequence>MSSCDMNTITVIGSGLIGRSWAMVFVSGGYSVKIYDNQPGQAAKAIQEIRKQLEELEEAHMLRGELRANQQLALISSHDDLSQALQGAFFVQVTHSRLPSPAHDVPHILKHTFAPQVNPPYYVKLVELVPHPETAAAVMDTTHSLMTKVGQAPIRLKREIDGFALNRVQAAIIAESWRLVQVSVSLLSLSEPVNTLLTLGCKTKNTCPDCIYY</sequence>
<dbReference type="InterPro" id="IPR006176">
    <property type="entry name" value="3-OHacyl-CoA_DH_NAD-bd"/>
</dbReference>
<feature type="domain" description="3-hydroxyacyl-CoA dehydrogenase NAD binding" evidence="1">
    <location>
        <begin position="8"/>
        <end position="91"/>
    </location>
</feature>
<feature type="domain" description="3-hydroxyacyl-CoA dehydrogenase NAD binding" evidence="1">
    <location>
        <begin position="117"/>
        <end position="157"/>
    </location>
</feature>
<dbReference type="GO" id="GO:0006631">
    <property type="term" value="P:fatty acid metabolic process"/>
    <property type="evidence" value="ECO:0007669"/>
    <property type="project" value="InterPro"/>
</dbReference>
<dbReference type="Proteomes" id="UP000504611">
    <property type="component" value="Unplaced"/>
</dbReference>
<keyword evidence="2" id="KW-1185">Reference proteome</keyword>